<keyword evidence="1" id="KW-0812">Transmembrane</keyword>
<feature type="transmembrane region" description="Helical" evidence="1">
    <location>
        <begin position="74"/>
        <end position="96"/>
    </location>
</feature>
<dbReference type="AlphaFoldDB" id="A0AA43ZIR1"/>
<evidence type="ECO:0000313" key="3">
    <source>
        <dbReference type="Proteomes" id="UP001155840"/>
    </source>
</evidence>
<feature type="transmembrane region" description="Helical" evidence="1">
    <location>
        <begin position="48"/>
        <end position="67"/>
    </location>
</feature>
<dbReference type="RefSeq" id="WP_167130188.1">
    <property type="nucleotide sequence ID" value="NZ_JAANCM010000010.1"/>
</dbReference>
<dbReference type="Proteomes" id="UP001155840">
    <property type="component" value="Unassembled WGS sequence"/>
</dbReference>
<sequence length="158" mass="17377">MDWYLVGKILVTFAFLAFSFVGTARDAVRLAPTEASQDRARLRIAARSSFMFIILIASVVATIAVIAQSNKLDWILLACLLVFYAGILLFVLARIFTISDNGDDSEGLLDRFTLTLAKKFGMNSGLFFVVGRMIAKSGAAVWAFYLLADFLTRMNAAT</sequence>
<gene>
    <name evidence="2" type="ORF">G8E10_18150</name>
</gene>
<evidence type="ECO:0000256" key="1">
    <source>
        <dbReference type="SAM" id="Phobius"/>
    </source>
</evidence>
<reference evidence="2" key="1">
    <citation type="submission" date="2020-03" db="EMBL/GenBank/DDBJ databases">
        <title>Ferranicluibacter endophyticum gen. nov., sp. nov., a new genus isolated from Rubus ulmifolius Schott. stem.</title>
        <authorList>
            <person name="Roca-Couso R."/>
            <person name="Flores-Felix J.D."/>
            <person name="Igual J.M."/>
            <person name="Rivas R."/>
        </authorList>
    </citation>
    <scope>NUCLEOTIDE SEQUENCE</scope>
    <source>
        <strain evidence="2">CRRU44</strain>
    </source>
</reference>
<organism evidence="2 3">
    <name type="scientific">Ferranicluibacter rubi</name>
    <dbReference type="NCBI Taxonomy" id="2715133"/>
    <lineage>
        <taxon>Bacteria</taxon>
        <taxon>Pseudomonadati</taxon>
        <taxon>Pseudomonadota</taxon>
        <taxon>Alphaproteobacteria</taxon>
        <taxon>Hyphomicrobiales</taxon>
        <taxon>Rhizobiaceae</taxon>
        <taxon>Ferranicluibacter</taxon>
    </lineage>
</organism>
<comment type="caution">
    <text evidence="2">The sequence shown here is derived from an EMBL/GenBank/DDBJ whole genome shotgun (WGS) entry which is preliminary data.</text>
</comment>
<dbReference type="EMBL" id="JAANCM010000010">
    <property type="protein sequence ID" value="NHT77632.1"/>
    <property type="molecule type" value="Genomic_DNA"/>
</dbReference>
<keyword evidence="1" id="KW-1133">Transmembrane helix</keyword>
<evidence type="ECO:0000313" key="2">
    <source>
        <dbReference type="EMBL" id="NHT77632.1"/>
    </source>
</evidence>
<keyword evidence="1" id="KW-0472">Membrane</keyword>
<protein>
    <submittedName>
        <fullName evidence="2">Uncharacterized protein</fullName>
    </submittedName>
</protein>
<accession>A0AA43ZIR1</accession>
<keyword evidence="3" id="KW-1185">Reference proteome</keyword>
<name>A0AA43ZIR1_9HYPH</name>
<proteinExistence type="predicted"/>
<feature type="transmembrane region" description="Helical" evidence="1">
    <location>
        <begin position="126"/>
        <end position="148"/>
    </location>
</feature>